<dbReference type="SUPFAM" id="SSF47473">
    <property type="entry name" value="EF-hand"/>
    <property type="match status" value="1"/>
</dbReference>
<dbReference type="Proteomes" id="UP000663854">
    <property type="component" value="Unassembled WGS sequence"/>
</dbReference>
<reference evidence="4" key="1">
    <citation type="submission" date="2021-02" db="EMBL/GenBank/DDBJ databases">
        <authorList>
            <person name="Nowell W R."/>
        </authorList>
    </citation>
    <scope>NUCLEOTIDE SEQUENCE</scope>
</reference>
<dbReference type="Pfam" id="PF03133">
    <property type="entry name" value="TTL"/>
    <property type="match status" value="1"/>
</dbReference>
<dbReference type="AlphaFoldDB" id="A0A814LZ06"/>
<accession>A0A814LZ06</accession>
<dbReference type="GO" id="GO:0015631">
    <property type="term" value="F:tubulin binding"/>
    <property type="evidence" value="ECO:0007669"/>
    <property type="project" value="TreeGrafter"/>
</dbReference>
<dbReference type="GO" id="GO:0005524">
    <property type="term" value="F:ATP binding"/>
    <property type="evidence" value="ECO:0007669"/>
    <property type="project" value="UniProtKB-KW"/>
</dbReference>
<dbReference type="PANTHER" id="PTHR12241:SF154">
    <property type="entry name" value="TUBULIN POLYGLUTAMYLASE TTLL11"/>
    <property type="match status" value="1"/>
</dbReference>
<dbReference type="EMBL" id="CAJNOH010000552">
    <property type="protein sequence ID" value="CAF1072714.1"/>
    <property type="molecule type" value="Genomic_DNA"/>
</dbReference>
<gene>
    <name evidence="4" type="ORF">PYM288_LOCUS18251</name>
</gene>
<name>A0A814LZ06_9BILA</name>
<evidence type="ECO:0008006" key="6">
    <source>
        <dbReference type="Google" id="ProtNLM"/>
    </source>
</evidence>
<dbReference type="GO" id="GO:0036064">
    <property type="term" value="C:ciliary basal body"/>
    <property type="evidence" value="ECO:0007669"/>
    <property type="project" value="TreeGrafter"/>
</dbReference>
<evidence type="ECO:0000256" key="2">
    <source>
        <dbReference type="ARBA" id="ARBA00022741"/>
    </source>
</evidence>
<dbReference type="PANTHER" id="PTHR12241">
    <property type="entry name" value="TUBULIN POLYGLUTAMYLASE"/>
    <property type="match status" value="1"/>
</dbReference>
<organism evidence="4 5">
    <name type="scientific">Rotaria sordida</name>
    <dbReference type="NCBI Taxonomy" id="392033"/>
    <lineage>
        <taxon>Eukaryota</taxon>
        <taxon>Metazoa</taxon>
        <taxon>Spiralia</taxon>
        <taxon>Gnathifera</taxon>
        <taxon>Rotifera</taxon>
        <taxon>Eurotatoria</taxon>
        <taxon>Bdelloidea</taxon>
        <taxon>Philodinida</taxon>
        <taxon>Philodinidae</taxon>
        <taxon>Rotaria</taxon>
    </lineage>
</organism>
<dbReference type="PROSITE" id="PS51221">
    <property type="entry name" value="TTL"/>
    <property type="match status" value="1"/>
</dbReference>
<dbReference type="GO" id="GO:0000226">
    <property type="term" value="P:microtubule cytoskeleton organization"/>
    <property type="evidence" value="ECO:0007669"/>
    <property type="project" value="TreeGrafter"/>
</dbReference>
<keyword evidence="2" id="KW-0547">Nucleotide-binding</keyword>
<evidence type="ECO:0000256" key="3">
    <source>
        <dbReference type="ARBA" id="ARBA00022840"/>
    </source>
</evidence>
<proteinExistence type="predicted"/>
<dbReference type="InterPro" id="IPR004344">
    <property type="entry name" value="TTL/TTLL_fam"/>
</dbReference>
<dbReference type="InterPro" id="IPR011992">
    <property type="entry name" value="EF-hand-dom_pair"/>
</dbReference>
<dbReference type="SUPFAM" id="SSF56059">
    <property type="entry name" value="Glutathione synthetase ATP-binding domain-like"/>
    <property type="match status" value="1"/>
</dbReference>
<keyword evidence="3" id="KW-0067">ATP-binding</keyword>
<protein>
    <recommendedName>
        <fullName evidence="6">Tubulin-tyrosine ligase family protein</fullName>
    </recommendedName>
</protein>
<sequence length="427" mass="48853">MTSKTTVSSTTKRKIGKSTKRVPIIDTSQARSNIQVLRMCLQELGWKECIIGSSTEPDIHWHAGTFHDDNKNFKSTSARINKFPDGSEGEGIFLIQDSTRCTMVNRPYIIQEYVDRPLLINGLKFDMRIYVLILKLDPLEVLLYDEGLARFATVEYQAPSKKNLHESFMHLTNYSLNKRSANYKHASDEKQTDASKRKLNVVWSQLGQLFSPSEIEQTKEMIEDMINKTVLAILPELRIQYTLELPMTRKQNQCFQIIGFDIILTDQLKPMLLEVNANPSLCIDFDHVNEAGKYVHELSPIDEEIKKPLVLETLKLVIRRRNQSRSNARGYKAMSNRPFRNFASICGIIDESITMPSIDLLYIQIFNKCKEYASQSPATGLNFSAFVEAFFLVAQRKYPTSSSLLEIVTELVESCIHHLDLVVDESL</sequence>
<evidence type="ECO:0000256" key="1">
    <source>
        <dbReference type="ARBA" id="ARBA00022598"/>
    </source>
</evidence>
<dbReference type="GO" id="GO:0070740">
    <property type="term" value="F:tubulin-glutamic acid ligase activity"/>
    <property type="evidence" value="ECO:0007669"/>
    <property type="project" value="TreeGrafter"/>
</dbReference>
<dbReference type="Gene3D" id="3.30.470.20">
    <property type="entry name" value="ATP-grasp fold, B domain"/>
    <property type="match status" value="1"/>
</dbReference>
<evidence type="ECO:0000313" key="4">
    <source>
        <dbReference type="EMBL" id="CAF1072714.1"/>
    </source>
</evidence>
<keyword evidence="1" id="KW-0436">Ligase</keyword>
<evidence type="ECO:0000313" key="5">
    <source>
        <dbReference type="Proteomes" id="UP000663854"/>
    </source>
</evidence>
<comment type="caution">
    <text evidence="4">The sequence shown here is derived from an EMBL/GenBank/DDBJ whole genome shotgun (WGS) entry which is preliminary data.</text>
</comment>